<dbReference type="Proteomes" id="UP000790377">
    <property type="component" value="Unassembled WGS sequence"/>
</dbReference>
<organism evidence="1 2">
    <name type="scientific">Hygrophoropsis aurantiaca</name>
    <dbReference type="NCBI Taxonomy" id="72124"/>
    <lineage>
        <taxon>Eukaryota</taxon>
        <taxon>Fungi</taxon>
        <taxon>Dikarya</taxon>
        <taxon>Basidiomycota</taxon>
        <taxon>Agaricomycotina</taxon>
        <taxon>Agaricomycetes</taxon>
        <taxon>Agaricomycetidae</taxon>
        <taxon>Boletales</taxon>
        <taxon>Coniophorineae</taxon>
        <taxon>Hygrophoropsidaceae</taxon>
        <taxon>Hygrophoropsis</taxon>
    </lineage>
</organism>
<evidence type="ECO:0000313" key="2">
    <source>
        <dbReference type="Proteomes" id="UP000790377"/>
    </source>
</evidence>
<sequence length="457" mass="52953">MPFNMFKAFSGSSRRRNHHRTDSNPRDEYIDDFSRQDYPSSRHEPMPIPMRQRREPVFTPIPSRAPTDEDNYYEGYVRVDSPQAVMGGALNARPSRLQTPVPSVERDDGESRLSDALSDHPPVPGMMDDPSRLLDRAPTDLYAHSSAYDHEGDRHLHESPIVLNGSVRSGSDTESDHTIEHLRTPLSSQFETRASSRPHPANYMPPVKSPSAIYGDQPHDIYPYRHRDDEYERRLPGDVQGEAGGRPIYYIIPGGVNVIFQDERGREITRVGDFNRRQPARPAPFVVQDAQGREMYRYDSNHSREGPHRHNEPQIVRIDAFQNDRPRYESRDRSYSSHSSRSDPHRRQNDYRDPRHYDRSDAYIPHGSERSRSSHRSYSHPNISVDRPSRQHSQTFSDDRRSGSRSYEAPHVERLSREHSQFSDDRRSGGNRSYDGSRHSSRRHYEELSNGIRTIHL</sequence>
<accession>A0ACB8AT27</accession>
<comment type="caution">
    <text evidence="1">The sequence shown here is derived from an EMBL/GenBank/DDBJ whole genome shotgun (WGS) entry which is preliminary data.</text>
</comment>
<protein>
    <submittedName>
        <fullName evidence="1">Uncharacterized protein</fullName>
    </submittedName>
</protein>
<gene>
    <name evidence="1" type="ORF">BJ138DRAFT_1140364</name>
</gene>
<dbReference type="EMBL" id="MU267593">
    <property type="protein sequence ID" value="KAH7916188.1"/>
    <property type="molecule type" value="Genomic_DNA"/>
</dbReference>
<keyword evidence="2" id="KW-1185">Reference proteome</keyword>
<proteinExistence type="predicted"/>
<evidence type="ECO:0000313" key="1">
    <source>
        <dbReference type="EMBL" id="KAH7916188.1"/>
    </source>
</evidence>
<name>A0ACB8AT27_9AGAM</name>
<reference evidence="1" key="1">
    <citation type="journal article" date="2021" name="New Phytol.">
        <title>Evolutionary innovations through gain and loss of genes in the ectomycorrhizal Boletales.</title>
        <authorList>
            <person name="Wu G."/>
            <person name="Miyauchi S."/>
            <person name="Morin E."/>
            <person name="Kuo A."/>
            <person name="Drula E."/>
            <person name="Varga T."/>
            <person name="Kohler A."/>
            <person name="Feng B."/>
            <person name="Cao Y."/>
            <person name="Lipzen A."/>
            <person name="Daum C."/>
            <person name="Hundley H."/>
            <person name="Pangilinan J."/>
            <person name="Johnson J."/>
            <person name="Barry K."/>
            <person name="LaButti K."/>
            <person name="Ng V."/>
            <person name="Ahrendt S."/>
            <person name="Min B."/>
            <person name="Choi I.G."/>
            <person name="Park H."/>
            <person name="Plett J.M."/>
            <person name="Magnuson J."/>
            <person name="Spatafora J.W."/>
            <person name="Nagy L.G."/>
            <person name="Henrissat B."/>
            <person name="Grigoriev I.V."/>
            <person name="Yang Z.L."/>
            <person name="Xu J."/>
            <person name="Martin F.M."/>
        </authorList>
    </citation>
    <scope>NUCLEOTIDE SEQUENCE</scope>
    <source>
        <strain evidence="1">ATCC 28755</strain>
    </source>
</reference>